<reference evidence="2" key="1">
    <citation type="journal article" date="2020" name="Stud. Mycol.">
        <title>101 Dothideomycetes genomes: a test case for predicting lifestyles and emergence of pathogens.</title>
        <authorList>
            <person name="Haridas S."/>
            <person name="Albert R."/>
            <person name="Binder M."/>
            <person name="Bloem J."/>
            <person name="Labutti K."/>
            <person name="Salamov A."/>
            <person name="Andreopoulos B."/>
            <person name="Baker S."/>
            <person name="Barry K."/>
            <person name="Bills G."/>
            <person name="Bluhm B."/>
            <person name="Cannon C."/>
            <person name="Castanera R."/>
            <person name="Culley D."/>
            <person name="Daum C."/>
            <person name="Ezra D."/>
            <person name="Gonzalez J."/>
            <person name="Henrissat B."/>
            <person name="Kuo A."/>
            <person name="Liang C."/>
            <person name="Lipzen A."/>
            <person name="Lutzoni F."/>
            <person name="Magnuson J."/>
            <person name="Mondo S."/>
            <person name="Nolan M."/>
            <person name="Ohm R."/>
            <person name="Pangilinan J."/>
            <person name="Park H.-J."/>
            <person name="Ramirez L."/>
            <person name="Alfaro M."/>
            <person name="Sun H."/>
            <person name="Tritt A."/>
            <person name="Yoshinaga Y."/>
            <person name="Zwiers L.-H."/>
            <person name="Turgeon B."/>
            <person name="Goodwin S."/>
            <person name="Spatafora J."/>
            <person name="Crous P."/>
            <person name="Grigoriev I."/>
        </authorList>
    </citation>
    <scope>NUCLEOTIDE SEQUENCE</scope>
    <source>
        <strain evidence="2">CBS 627.86</strain>
    </source>
</reference>
<gene>
    <name evidence="2" type="ORF">BDV96DRAFT_209547</name>
</gene>
<proteinExistence type="predicted"/>
<dbReference type="AlphaFoldDB" id="A0A6A5ZQ21"/>
<evidence type="ECO:0000313" key="2">
    <source>
        <dbReference type="EMBL" id="KAF2121336.1"/>
    </source>
</evidence>
<protein>
    <submittedName>
        <fullName evidence="2">Uncharacterized protein</fullName>
    </submittedName>
</protein>
<name>A0A6A5ZQ21_9PLEO</name>
<feature type="region of interest" description="Disordered" evidence="1">
    <location>
        <begin position="279"/>
        <end position="349"/>
    </location>
</feature>
<evidence type="ECO:0000313" key="3">
    <source>
        <dbReference type="Proteomes" id="UP000799770"/>
    </source>
</evidence>
<organism evidence="2 3">
    <name type="scientific">Lophiotrema nucula</name>
    <dbReference type="NCBI Taxonomy" id="690887"/>
    <lineage>
        <taxon>Eukaryota</taxon>
        <taxon>Fungi</taxon>
        <taxon>Dikarya</taxon>
        <taxon>Ascomycota</taxon>
        <taxon>Pezizomycotina</taxon>
        <taxon>Dothideomycetes</taxon>
        <taxon>Pleosporomycetidae</taxon>
        <taxon>Pleosporales</taxon>
        <taxon>Lophiotremataceae</taxon>
        <taxon>Lophiotrema</taxon>
    </lineage>
</organism>
<dbReference type="OrthoDB" id="3801063at2759"/>
<accession>A0A6A5ZQ21</accession>
<keyword evidence="3" id="KW-1185">Reference proteome</keyword>
<sequence>MPSSGHRSQLFKSFALQMLDHHHRLMVEQTRSPSIEEEPSMPEDLGSNLTPGAVAGSSSPVSDGDFESLPQSSMQNKLRNAQVPNGTSGTAQLAAQQRHPVIDIDRSRVFQFENDLEAAKKHRYGPQNEPTKEQKADPTILDVEKELEVWVLRLYNAIYNVIDIHDQRNLELEMFTEGHKKCVNSKDVEASCRVLLRALLDRCNDGSRGPNFMKPKRHLAIDRDGSCKERINNVLDCLTFSKNTCRDILQGDDKLHQLVDAPLTYYENKLRCKQNNEHRRAALKEGEQSATAVRNPRKTLRDYSAAGTTQQPTGGPAHEASDGGSELYSTEFPLQGPDDHDDLSQTSGIFGALYGTDGISSSPNFREHDSVTTVFSETPSLLSSPDMRSHTPSTIQFGRTQRTASMPFPQPSLISPYGVAGPRQGLHAATQGGRYQPGPIPFEHVGHVVYGDYLHKPTYHGYVAYSPADTPHLRQTHIVGNISGNSAGNQSGDYHESQLPAYGKRQSLPKCNSGANDSQQLPIRTATMDHIFTDRARSLHLKRSKASNKYATALSRADNVTYRSIQLWRRSMLAQAIHTRSLDLLLPRWYLQVACMLT</sequence>
<evidence type="ECO:0000256" key="1">
    <source>
        <dbReference type="SAM" id="MobiDB-lite"/>
    </source>
</evidence>
<feature type="region of interest" description="Disordered" evidence="1">
    <location>
        <begin position="30"/>
        <end position="73"/>
    </location>
</feature>
<dbReference type="EMBL" id="ML977312">
    <property type="protein sequence ID" value="KAF2121336.1"/>
    <property type="molecule type" value="Genomic_DNA"/>
</dbReference>
<dbReference type="Proteomes" id="UP000799770">
    <property type="component" value="Unassembled WGS sequence"/>
</dbReference>